<reference evidence="2" key="1">
    <citation type="journal article" date="2022" name="bioRxiv">
        <title>Sequencing and chromosome-scale assembly of the giantPleurodeles waltlgenome.</title>
        <authorList>
            <person name="Brown T."/>
            <person name="Elewa A."/>
            <person name="Iarovenko S."/>
            <person name="Subramanian E."/>
            <person name="Araus A.J."/>
            <person name="Petzold A."/>
            <person name="Susuki M."/>
            <person name="Suzuki K.-i.T."/>
            <person name="Hayashi T."/>
            <person name="Toyoda A."/>
            <person name="Oliveira C."/>
            <person name="Osipova E."/>
            <person name="Leigh N.D."/>
            <person name="Simon A."/>
            <person name="Yun M.H."/>
        </authorList>
    </citation>
    <scope>NUCLEOTIDE SEQUENCE</scope>
    <source>
        <strain evidence="2">20211129_DDA</strain>
        <tissue evidence="2">Liver</tissue>
    </source>
</reference>
<organism evidence="2 3">
    <name type="scientific">Pleurodeles waltl</name>
    <name type="common">Iberian ribbed newt</name>
    <dbReference type="NCBI Taxonomy" id="8319"/>
    <lineage>
        <taxon>Eukaryota</taxon>
        <taxon>Metazoa</taxon>
        <taxon>Chordata</taxon>
        <taxon>Craniata</taxon>
        <taxon>Vertebrata</taxon>
        <taxon>Euteleostomi</taxon>
        <taxon>Amphibia</taxon>
        <taxon>Batrachia</taxon>
        <taxon>Caudata</taxon>
        <taxon>Salamandroidea</taxon>
        <taxon>Salamandridae</taxon>
        <taxon>Pleurodelinae</taxon>
        <taxon>Pleurodeles</taxon>
    </lineage>
</organism>
<feature type="region of interest" description="Disordered" evidence="1">
    <location>
        <begin position="1"/>
        <end position="85"/>
    </location>
</feature>
<comment type="caution">
    <text evidence="2">The sequence shown here is derived from an EMBL/GenBank/DDBJ whole genome shotgun (WGS) entry which is preliminary data.</text>
</comment>
<proteinExistence type="predicted"/>
<dbReference type="Proteomes" id="UP001066276">
    <property type="component" value="Chromosome 11"/>
</dbReference>
<gene>
    <name evidence="2" type="ORF">NDU88_006935</name>
</gene>
<protein>
    <submittedName>
        <fullName evidence="2">Uncharacterized protein</fullName>
    </submittedName>
</protein>
<name>A0AAV7LQK4_PLEWA</name>
<dbReference type="AlphaFoldDB" id="A0AAV7LQK4"/>
<keyword evidence="3" id="KW-1185">Reference proteome</keyword>
<sequence>MQRQRRTTRIGASAAPPTNRSAPHGVPKRRLAAEPARAPAVYKHSVSCPRAPPVGGRHAARSGLVQAGGGPTRSPSLTMLEKQEP</sequence>
<dbReference type="EMBL" id="JANPWB010000015">
    <property type="protein sequence ID" value="KAJ1093846.1"/>
    <property type="molecule type" value="Genomic_DNA"/>
</dbReference>
<accession>A0AAV7LQK4</accession>
<evidence type="ECO:0000313" key="2">
    <source>
        <dbReference type="EMBL" id="KAJ1093846.1"/>
    </source>
</evidence>
<evidence type="ECO:0000256" key="1">
    <source>
        <dbReference type="SAM" id="MobiDB-lite"/>
    </source>
</evidence>
<evidence type="ECO:0000313" key="3">
    <source>
        <dbReference type="Proteomes" id="UP001066276"/>
    </source>
</evidence>